<dbReference type="RefSeq" id="WP_201094285.1">
    <property type="nucleotide sequence ID" value="NZ_CP067393.1"/>
</dbReference>
<keyword evidence="5" id="KW-1185">Reference proteome</keyword>
<feature type="domain" description="N-acetyltransferase" evidence="3">
    <location>
        <begin position="1"/>
        <end position="143"/>
    </location>
</feature>
<dbReference type="PANTHER" id="PTHR43800">
    <property type="entry name" value="PEPTIDYL-LYSINE N-ACETYLTRANSFERASE YJAB"/>
    <property type="match status" value="1"/>
</dbReference>
<organism evidence="4 5">
    <name type="scientific">Entomomonas asaccharolytica</name>
    <dbReference type="NCBI Taxonomy" id="2785331"/>
    <lineage>
        <taxon>Bacteria</taxon>
        <taxon>Pseudomonadati</taxon>
        <taxon>Pseudomonadota</taxon>
        <taxon>Gammaproteobacteria</taxon>
        <taxon>Pseudomonadales</taxon>
        <taxon>Pseudomonadaceae</taxon>
        <taxon>Entomomonas</taxon>
    </lineage>
</organism>
<dbReference type="PROSITE" id="PS51186">
    <property type="entry name" value="GNAT"/>
    <property type="match status" value="1"/>
</dbReference>
<protein>
    <submittedName>
        <fullName evidence="4">Acetyltransferase</fullName>
    </submittedName>
</protein>
<gene>
    <name evidence="4" type="ORF">JHT90_03720</name>
</gene>
<evidence type="ECO:0000313" key="5">
    <source>
        <dbReference type="Proteomes" id="UP000595278"/>
    </source>
</evidence>
<dbReference type="KEGG" id="eaz:JHT90_03720"/>
<sequence length="146" mass="16624">MLITSVQPNELITLLEIWEASVRATHHFLTEQAIQELKPQVLNDYLPMVTLFCSRTDNQKITGFAGIHDNKLEMLFIDPSYRGLGLGKALLKHAIEHFQVKQLEVNEQNPQAIAFYQKQGFEVVGRSPLDGQGNPYPLLHMRIITN</sequence>
<dbReference type="PANTHER" id="PTHR43800:SF1">
    <property type="entry name" value="PEPTIDYL-LYSINE N-ACETYLTRANSFERASE YJAB"/>
    <property type="match status" value="1"/>
</dbReference>
<evidence type="ECO:0000256" key="2">
    <source>
        <dbReference type="ARBA" id="ARBA00023315"/>
    </source>
</evidence>
<dbReference type="InterPro" id="IPR016181">
    <property type="entry name" value="Acyl_CoA_acyltransferase"/>
</dbReference>
<dbReference type="InterPro" id="IPR000182">
    <property type="entry name" value="GNAT_dom"/>
</dbReference>
<dbReference type="NCBIfam" id="NF007807">
    <property type="entry name" value="PRK10514.1"/>
    <property type="match status" value="1"/>
</dbReference>
<evidence type="ECO:0000259" key="3">
    <source>
        <dbReference type="PROSITE" id="PS51186"/>
    </source>
</evidence>
<dbReference type="Gene3D" id="3.40.630.30">
    <property type="match status" value="1"/>
</dbReference>
<dbReference type="Proteomes" id="UP000595278">
    <property type="component" value="Chromosome"/>
</dbReference>
<evidence type="ECO:0000256" key="1">
    <source>
        <dbReference type="ARBA" id="ARBA00022679"/>
    </source>
</evidence>
<dbReference type="CDD" id="cd04301">
    <property type="entry name" value="NAT_SF"/>
    <property type="match status" value="1"/>
</dbReference>
<dbReference type="Pfam" id="PF13673">
    <property type="entry name" value="Acetyltransf_10"/>
    <property type="match status" value="1"/>
</dbReference>
<keyword evidence="2" id="KW-0012">Acyltransferase</keyword>
<dbReference type="EMBL" id="CP067393">
    <property type="protein sequence ID" value="QQP86361.1"/>
    <property type="molecule type" value="Genomic_DNA"/>
</dbReference>
<accession>A0A974RXK4</accession>
<keyword evidence="1" id="KW-0808">Transferase</keyword>
<dbReference type="AlphaFoldDB" id="A0A974RXK4"/>
<proteinExistence type="predicted"/>
<evidence type="ECO:0000313" key="4">
    <source>
        <dbReference type="EMBL" id="QQP86361.1"/>
    </source>
</evidence>
<dbReference type="SUPFAM" id="SSF55729">
    <property type="entry name" value="Acyl-CoA N-acyltransferases (Nat)"/>
    <property type="match status" value="1"/>
</dbReference>
<reference evidence="4 5" key="1">
    <citation type="submission" date="2021-01" db="EMBL/GenBank/DDBJ databases">
        <title>Entomomonas sp. F2A isolated from a house cricket (Acheta domesticus).</title>
        <authorList>
            <person name="Spergser J."/>
            <person name="Busse H.-J."/>
        </authorList>
    </citation>
    <scope>NUCLEOTIDE SEQUENCE [LARGE SCALE GENOMIC DNA]</scope>
    <source>
        <strain evidence="4 5">F2A</strain>
    </source>
</reference>
<dbReference type="GO" id="GO:0016747">
    <property type="term" value="F:acyltransferase activity, transferring groups other than amino-acyl groups"/>
    <property type="evidence" value="ECO:0007669"/>
    <property type="project" value="InterPro"/>
</dbReference>
<name>A0A974RXK4_9GAMM</name>